<evidence type="ECO:0000256" key="1">
    <source>
        <dbReference type="SAM" id="MobiDB-lite"/>
    </source>
</evidence>
<dbReference type="RefSeq" id="WP_156597454.1">
    <property type="nucleotide sequence ID" value="NZ_CACRTW010000004.1"/>
</dbReference>
<dbReference type="AlphaFoldDB" id="A0A6N2YX29"/>
<keyword evidence="2" id="KW-0812">Transmembrane</keyword>
<dbReference type="InterPro" id="IPR047676">
    <property type="entry name" value="FxLYD_dom"/>
</dbReference>
<sequence length="147" mass="15610">MAKEGKKPIGKIVLGIIVVLVIVGAVGSMGGNSTDSSASDSAKSAEATQQAEEQKEPQEPYTIADEAEDTSDQFAYKITGTLTNNTDKEKSYIQIEYVLYDADGNQVGTALANTNHLKAGGSWKFEALGTVSPDQVTSWERSDVSGF</sequence>
<evidence type="ECO:0000313" key="3">
    <source>
        <dbReference type="EMBL" id="VYT71589.1"/>
    </source>
</evidence>
<dbReference type="EMBL" id="CACRTW010000004">
    <property type="protein sequence ID" value="VYT71589.1"/>
    <property type="molecule type" value="Genomic_DNA"/>
</dbReference>
<evidence type="ECO:0008006" key="4">
    <source>
        <dbReference type="Google" id="ProtNLM"/>
    </source>
</evidence>
<feature type="region of interest" description="Disordered" evidence="1">
    <location>
        <begin position="31"/>
        <end position="62"/>
    </location>
</feature>
<dbReference type="NCBIfam" id="NF038353">
    <property type="entry name" value="FxLYD_dom"/>
    <property type="match status" value="1"/>
</dbReference>
<proteinExistence type="predicted"/>
<keyword evidence="2" id="KW-1133">Transmembrane helix</keyword>
<name>A0A6N2YX29_9ACTN</name>
<feature type="transmembrane region" description="Helical" evidence="2">
    <location>
        <begin position="12"/>
        <end position="31"/>
    </location>
</feature>
<accession>A0A6N2YX29</accession>
<gene>
    <name evidence="3" type="ORF">CALFYP39_00403</name>
</gene>
<evidence type="ECO:0000256" key="2">
    <source>
        <dbReference type="SAM" id="Phobius"/>
    </source>
</evidence>
<keyword evidence="2" id="KW-0472">Membrane</keyword>
<reference evidence="3" key="1">
    <citation type="submission" date="2019-11" db="EMBL/GenBank/DDBJ databases">
        <authorList>
            <person name="Feng L."/>
        </authorList>
    </citation>
    <scope>NUCLEOTIDE SEQUENCE</scope>
    <source>
        <strain evidence="3">CaerofaciensLFYP39</strain>
    </source>
</reference>
<feature type="compositionally biased region" description="Low complexity" evidence="1">
    <location>
        <begin position="33"/>
        <end position="51"/>
    </location>
</feature>
<protein>
    <recommendedName>
        <fullName evidence="4">DUF3426 domain-containing protein</fullName>
    </recommendedName>
</protein>
<organism evidence="3">
    <name type="scientific">Collinsella aerofaciens</name>
    <dbReference type="NCBI Taxonomy" id="74426"/>
    <lineage>
        <taxon>Bacteria</taxon>
        <taxon>Bacillati</taxon>
        <taxon>Actinomycetota</taxon>
        <taxon>Coriobacteriia</taxon>
        <taxon>Coriobacteriales</taxon>
        <taxon>Coriobacteriaceae</taxon>
        <taxon>Collinsella</taxon>
    </lineage>
</organism>